<dbReference type="InterPro" id="IPR036237">
    <property type="entry name" value="Xyl_isomerase-like_sf"/>
</dbReference>
<comment type="caution">
    <text evidence="2">The sequence shown here is derived from an EMBL/GenBank/DDBJ whole genome shotgun (WGS) entry which is preliminary data.</text>
</comment>
<gene>
    <name evidence="2" type="ORF">BUZ61_08965</name>
</gene>
<dbReference type="OrthoDB" id="110795at2"/>
<feature type="domain" description="Xylose isomerase-like TIM barrel" evidence="1">
    <location>
        <begin position="30"/>
        <end position="252"/>
    </location>
</feature>
<proteinExistence type="predicted"/>
<dbReference type="Proteomes" id="UP000240400">
    <property type="component" value="Unassembled WGS sequence"/>
</dbReference>
<dbReference type="InterPro" id="IPR013022">
    <property type="entry name" value="Xyl_isomerase-like_TIM-brl"/>
</dbReference>
<accession>A0A2T4S9J0</accession>
<dbReference type="AlphaFoldDB" id="A0A2T4S9J0"/>
<name>A0A2T4S9J0_9STAP</name>
<keyword evidence="2" id="KW-0413">Isomerase</keyword>
<dbReference type="GO" id="GO:0016853">
    <property type="term" value="F:isomerase activity"/>
    <property type="evidence" value="ECO:0007669"/>
    <property type="project" value="UniProtKB-KW"/>
</dbReference>
<dbReference type="Pfam" id="PF01261">
    <property type="entry name" value="AP_endonuc_2"/>
    <property type="match status" value="1"/>
</dbReference>
<sequence length="259" mass="30227">MALILSTNAYIRSGLTPIYGLLEDNPDLGIELFANNQDKVYMKELLALGKDTNRYLTYHEQIFDVEHSRSKEEDLYSLEQIRLAIEHCVDLGIKDIVYHVNNIAIDDKQQMIAQTKFNLDHITQEAKNKGVNILVENVGVDTKQNKLLTESEFINFCKERANNVLIDVGHANANGWHLDYVIQQLQDKIKFYHLHNNDGKHDDHNLLHDGTLNMEHFFETYRKYTPNAHLTLEYNYDIGEQPQQIQHDIDYVLRKMKTE</sequence>
<reference evidence="2 3" key="1">
    <citation type="journal article" date="2016" name="Front. Microbiol.">
        <title>Comprehensive Phylogenetic Analysis of Bovine Non-aureus Staphylococci Species Based on Whole-Genome Sequencing.</title>
        <authorList>
            <person name="Naushad S."/>
            <person name="Barkema H.W."/>
            <person name="Luby C."/>
            <person name="Condas L.A."/>
            <person name="Nobrega D.B."/>
            <person name="Carson D.A."/>
            <person name="De Buck J."/>
        </authorList>
    </citation>
    <scope>NUCLEOTIDE SEQUENCE [LARGE SCALE GENOMIC DNA]</scope>
    <source>
        <strain evidence="2 3">SNUC 4337</strain>
    </source>
</reference>
<evidence type="ECO:0000313" key="2">
    <source>
        <dbReference type="EMBL" id="PTK58529.1"/>
    </source>
</evidence>
<evidence type="ECO:0000313" key="3">
    <source>
        <dbReference type="Proteomes" id="UP000240400"/>
    </source>
</evidence>
<dbReference type="RefSeq" id="WP_107644304.1">
    <property type="nucleotide sequence ID" value="NZ_PZHR01000045.1"/>
</dbReference>
<evidence type="ECO:0000259" key="1">
    <source>
        <dbReference type="Pfam" id="PF01261"/>
    </source>
</evidence>
<dbReference type="Gene3D" id="3.20.20.150">
    <property type="entry name" value="Divalent-metal-dependent TIM barrel enzymes"/>
    <property type="match status" value="1"/>
</dbReference>
<organism evidence="2 3">
    <name type="scientific">Staphylococcus nepalensis</name>
    <dbReference type="NCBI Taxonomy" id="214473"/>
    <lineage>
        <taxon>Bacteria</taxon>
        <taxon>Bacillati</taxon>
        <taxon>Bacillota</taxon>
        <taxon>Bacilli</taxon>
        <taxon>Bacillales</taxon>
        <taxon>Staphylococcaceae</taxon>
        <taxon>Staphylococcus</taxon>
    </lineage>
</organism>
<protein>
    <submittedName>
        <fullName evidence="2">Sugar phosphate isomerase/epimerase</fullName>
    </submittedName>
</protein>
<dbReference type="EMBL" id="PZHR01000045">
    <property type="protein sequence ID" value="PTK58529.1"/>
    <property type="molecule type" value="Genomic_DNA"/>
</dbReference>
<dbReference type="SUPFAM" id="SSF51658">
    <property type="entry name" value="Xylose isomerase-like"/>
    <property type="match status" value="1"/>
</dbReference>